<keyword evidence="4" id="KW-1133">Transmembrane helix</keyword>
<feature type="region of interest" description="Disordered" evidence="3">
    <location>
        <begin position="394"/>
        <end position="417"/>
    </location>
</feature>
<evidence type="ECO:0000313" key="6">
    <source>
        <dbReference type="EMBL" id="NBE55997.1"/>
    </source>
</evidence>
<evidence type="ECO:0000256" key="1">
    <source>
        <dbReference type="ARBA" id="ARBA00010062"/>
    </source>
</evidence>
<dbReference type="InterPro" id="IPR028081">
    <property type="entry name" value="Leu-bd"/>
</dbReference>
<dbReference type="AlphaFoldDB" id="A0A964UZX4"/>
<feature type="transmembrane region" description="Helical" evidence="4">
    <location>
        <begin position="24"/>
        <end position="44"/>
    </location>
</feature>
<dbReference type="Proteomes" id="UP000598297">
    <property type="component" value="Unassembled WGS sequence"/>
</dbReference>
<organism evidence="6 7">
    <name type="scientific">Streptomyces boluensis</name>
    <dbReference type="NCBI Taxonomy" id="1775135"/>
    <lineage>
        <taxon>Bacteria</taxon>
        <taxon>Bacillati</taxon>
        <taxon>Actinomycetota</taxon>
        <taxon>Actinomycetes</taxon>
        <taxon>Kitasatosporales</taxon>
        <taxon>Streptomycetaceae</taxon>
        <taxon>Streptomyces</taxon>
    </lineage>
</organism>
<keyword evidence="4" id="KW-0472">Membrane</keyword>
<evidence type="ECO:0000259" key="5">
    <source>
        <dbReference type="Pfam" id="PF13458"/>
    </source>
</evidence>
<dbReference type="RefSeq" id="WP_161704287.1">
    <property type="nucleotide sequence ID" value="NZ_JAAAHS010000402.1"/>
</dbReference>
<sequence>MTDPQPAPAIRPWPVPRGDRTKRWYALWGGAVALVVAAVVYFLAFDTWGSRAYVFDRCAEGVWEAGPDEECVGVTDGSFSFDDSLDDISADIHRANRKVEKSGQRWVTVAYVHPLTVGGTDKDDNAALQELEGAYVAQDELNNGQGTVPRIKLVIANTGAGGRQWEPVTERLTELRDDREHPLVAVTGFGPSYDSTTRLVDALRRAELPMIGGTSTADELTSGTEPGFFRVNNPNGQQASAIVRHLKERQRKPGPYRVAMIKDRDSDEAYSRSLSRGFERQAKRQGLRLEPLGLSYEAGAPALANAFGSLANQVCQHRPDAVYFAGRGRELRQFINAMAVLGRRCEVTVFTGDDAVSIYADGRESKEKLKEFNAKWRLSNVTVRFTALAHPDMWSTGGGGTGDGGAGGGKGYPRGEDPFPDFAARYDKLTGRDPRGLVDGQVIAVYDAMLVAGRAIQEVWTKEPSDEGEQGAGKGGSAADLPWPPKEQPALAVRQMLLQIKKGNEVAGLSGLIYFGDDGNPVEKPLPIVELLPSEHFAYGKFRFMERETPLGPAR</sequence>
<feature type="region of interest" description="Disordered" evidence="3">
    <location>
        <begin position="461"/>
        <end position="483"/>
    </location>
</feature>
<dbReference type="CDD" id="cd06268">
    <property type="entry name" value="PBP1_ABC_transporter_LIVBP-like"/>
    <property type="match status" value="1"/>
</dbReference>
<comment type="caution">
    <text evidence="6">The sequence shown here is derived from an EMBL/GenBank/DDBJ whole genome shotgun (WGS) entry which is preliminary data.</text>
</comment>
<proteinExistence type="inferred from homology"/>
<dbReference type="Pfam" id="PF13458">
    <property type="entry name" value="Peripla_BP_6"/>
    <property type="match status" value="1"/>
</dbReference>
<protein>
    <submittedName>
        <fullName evidence="6">ABC transporter substrate-binding protein</fullName>
    </submittedName>
</protein>
<name>A0A964UZX4_9ACTN</name>
<evidence type="ECO:0000256" key="2">
    <source>
        <dbReference type="ARBA" id="ARBA00022729"/>
    </source>
</evidence>
<dbReference type="EMBL" id="JAAAHS010000402">
    <property type="protein sequence ID" value="NBE55997.1"/>
    <property type="molecule type" value="Genomic_DNA"/>
</dbReference>
<keyword evidence="4" id="KW-0812">Transmembrane</keyword>
<evidence type="ECO:0000313" key="7">
    <source>
        <dbReference type="Proteomes" id="UP000598297"/>
    </source>
</evidence>
<accession>A0A964UZX4</accession>
<dbReference type="OrthoDB" id="3440574at2"/>
<dbReference type="InterPro" id="IPR028082">
    <property type="entry name" value="Peripla_BP_I"/>
</dbReference>
<dbReference type="Gene3D" id="3.40.50.2300">
    <property type="match status" value="2"/>
</dbReference>
<keyword evidence="2" id="KW-0732">Signal</keyword>
<dbReference type="PANTHER" id="PTHR47151:SF2">
    <property type="entry name" value="AMINO ACID BINDING PROTEIN"/>
    <property type="match status" value="1"/>
</dbReference>
<gene>
    <name evidence="6" type="ORF">GUY60_32080</name>
</gene>
<evidence type="ECO:0000256" key="3">
    <source>
        <dbReference type="SAM" id="MobiDB-lite"/>
    </source>
</evidence>
<feature type="compositionally biased region" description="Gly residues" evidence="3">
    <location>
        <begin position="396"/>
        <end position="412"/>
    </location>
</feature>
<dbReference type="SUPFAM" id="SSF53822">
    <property type="entry name" value="Periplasmic binding protein-like I"/>
    <property type="match status" value="1"/>
</dbReference>
<keyword evidence="7" id="KW-1185">Reference proteome</keyword>
<evidence type="ECO:0000256" key="4">
    <source>
        <dbReference type="SAM" id="Phobius"/>
    </source>
</evidence>
<reference evidence="6" key="1">
    <citation type="submission" date="2020-01" db="EMBL/GenBank/DDBJ databases">
        <title>Whole-genome analyses of novel actinobacteria.</title>
        <authorList>
            <person name="Sahin N."/>
        </authorList>
    </citation>
    <scope>NUCLEOTIDE SEQUENCE</scope>
    <source>
        <strain evidence="6">YC537</strain>
    </source>
</reference>
<dbReference type="PANTHER" id="PTHR47151">
    <property type="entry name" value="LEU/ILE/VAL-BINDING ABC TRANSPORTER SUBUNIT"/>
    <property type="match status" value="1"/>
</dbReference>
<comment type="similarity">
    <text evidence="1">Belongs to the leucine-binding protein family.</text>
</comment>
<feature type="domain" description="Leucine-binding protein" evidence="5">
    <location>
        <begin position="133"/>
        <end position="344"/>
    </location>
</feature>